<dbReference type="Proteomes" id="UP000184432">
    <property type="component" value="Unassembled WGS sequence"/>
</dbReference>
<dbReference type="Gene3D" id="3.30.1870.10">
    <property type="entry name" value="EreA-like, domain 2"/>
    <property type="match status" value="1"/>
</dbReference>
<dbReference type="InterPro" id="IPR052036">
    <property type="entry name" value="Hydrolase/PRTase-associated"/>
</dbReference>
<dbReference type="STRING" id="570521.SAMN04488508_109131"/>
<dbReference type="GO" id="GO:0046677">
    <property type="term" value="P:response to antibiotic"/>
    <property type="evidence" value="ECO:0007669"/>
    <property type="project" value="InterPro"/>
</dbReference>
<feature type="chain" id="PRO_5012319358" evidence="1">
    <location>
        <begin position="23"/>
        <end position="591"/>
    </location>
</feature>
<evidence type="ECO:0000256" key="1">
    <source>
        <dbReference type="SAM" id="SignalP"/>
    </source>
</evidence>
<dbReference type="Gene3D" id="3.40.1660.10">
    <property type="entry name" value="EreA-like (biosynthetic domain)"/>
    <property type="match status" value="1"/>
</dbReference>
<gene>
    <name evidence="2" type="ORF">SAMN04488508_109131</name>
</gene>
<dbReference type="Gene3D" id="2.60.120.380">
    <property type="match status" value="1"/>
</dbReference>
<sequence>MKKNLISFVLYIILFFSSFNNAIGQSTIPSLKEGIERNVKGNEFHSYTLPLTKGDFVQLHLRQKKVNLQVIVSIPEKDTLKGFLSNFRAHDGLEMVEFTVEKSDTYTIKVSPYISRWLKEDKRQNFIDNIDGGYTVEKFKVLSPKGHKALLASRKAKKDSVIYWLDEKSLSLNGVKAETGFSDLSYLKPILKDARIVGMGETSHGTREVFQMKHRMLEFLVKEMGFTLFGIEASHVGCKPINDYVLYGKGNSRDALSAQGFWVWNVESVIDMIEWMYRYNKTVPEAKKVKFIGVDTQTVGLDLAYQNISKYLKKTGLHPLLEQPVDSVFQHIKTISDRSDLSKQRQELHALLSYIYLNELSLTTKSSPEDYKSVLEDLKKIIQGVQAVDGKLQDKVDYNIRDDYMAQTVLEILHEEGPDAKMMLWAHNGHIHKDSYAYTNGAQKALGSVLKEYLGDKKYYAIGFATYQGTFQARSYVIEEEEYVYGKVGSFKIFPAREGDLDWYFAQTDKDLFFIDFKEDNKPNAIHSFLNKYQHLHTAGATWAYGREYSPFSEIIPDKYFDGMIFIKKTSSAVLTPGGEKEIERRIKNGK</sequence>
<dbReference type="PANTHER" id="PTHR31299:SF0">
    <property type="entry name" value="ESTERASE, PUTATIVE (AFU_ORTHOLOGUE AFUA_1G05850)-RELATED"/>
    <property type="match status" value="1"/>
</dbReference>
<dbReference type="EMBL" id="FQYP01000009">
    <property type="protein sequence ID" value="SHJ47544.1"/>
    <property type="molecule type" value="Genomic_DNA"/>
</dbReference>
<evidence type="ECO:0000313" key="2">
    <source>
        <dbReference type="EMBL" id="SHJ47544.1"/>
    </source>
</evidence>
<organism evidence="2 3">
    <name type="scientific">Aquimarina spongiae</name>
    <dbReference type="NCBI Taxonomy" id="570521"/>
    <lineage>
        <taxon>Bacteria</taxon>
        <taxon>Pseudomonadati</taxon>
        <taxon>Bacteroidota</taxon>
        <taxon>Flavobacteriia</taxon>
        <taxon>Flavobacteriales</taxon>
        <taxon>Flavobacteriaceae</taxon>
        <taxon>Aquimarina</taxon>
    </lineage>
</organism>
<dbReference type="SUPFAM" id="SSF159501">
    <property type="entry name" value="EreA/ChaN-like"/>
    <property type="match status" value="1"/>
</dbReference>
<reference evidence="3" key="1">
    <citation type="submission" date="2016-11" db="EMBL/GenBank/DDBJ databases">
        <authorList>
            <person name="Varghese N."/>
            <person name="Submissions S."/>
        </authorList>
    </citation>
    <scope>NUCLEOTIDE SEQUENCE [LARGE SCALE GENOMIC DNA]</scope>
    <source>
        <strain evidence="3">DSM 22623</strain>
    </source>
</reference>
<evidence type="ECO:0000313" key="3">
    <source>
        <dbReference type="Proteomes" id="UP000184432"/>
    </source>
</evidence>
<dbReference type="AlphaFoldDB" id="A0A1M6JLP2"/>
<keyword evidence="1" id="KW-0732">Signal</keyword>
<dbReference type="CDD" id="cd14728">
    <property type="entry name" value="Ere-like"/>
    <property type="match status" value="1"/>
</dbReference>
<dbReference type="OrthoDB" id="9810066at2"/>
<dbReference type="Pfam" id="PF05139">
    <property type="entry name" value="Erythro_esteras"/>
    <property type="match status" value="1"/>
</dbReference>
<feature type="signal peptide" evidence="1">
    <location>
        <begin position="1"/>
        <end position="22"/>
    </location>
</feature>
<protein>
    <submittedName>
        <fullName evidence="2">Erythromycin esterase</fullName>
    </submittedName>
</protein>
<name>A0A1M6JLP2_9FLAO</name>
<dbReference type="RefSeq" id="WP_073319941.1">
    <property type="nucleotide sequence ID" value="NZ_FQYP01000009.1"/>
</dbReference>
<proteinExistence type="predicted"/>
<accession>A0A1M6JLP2</accession>
<dbReference type="Gene3D" id="1.20.1440.30">
    <property type="entry name" value="Biosynthetic Protein domain"/>
    <property type="match status" value="1"/>
</dbReference>
<keyword evidence="3" id="KW-1185">Reference proteome</keyword>
<dbReference type="InterPro" id="IPR007815">
    <property type="entry name" value="Emycin_Estase"/>
</dbReference>
<dbReference type="PANTHER" id="PTHR31299">
    <property type="entry name" value="ESTERASE, PUTATIVE (AFU_ORTHOLOGUE AFUA_1G05850)-RELATED"/>
    <property type="match status" value="1"/>
</dbReference>